<dbReference type="OrthoDB" id="1798014at2"/>
<evidence type="ECO:0000256" key="1">
    <source>
        <dbReference type="SAM" id="Phobius"/>
    </source>
</evidence>
<feature type="transmembrane region" description="Helical" evidence="1">
    <location>
        <begin position="78"/>
        <end position="97"/>
    </location>
</feature>
<dbReference type="AlphaFoldDB" id="A0A248THD7"/>
<keyword evidence="1" id="KW-0472">Membrane</keyword>
<organism evidence="2 3">
    <name type="scientific">Cytobacillus kochii</name>
    <dbReference type="NCBI Taxonomy" id="859143"/>
    <lineage>
        <taxon>Bacteria</taxon>
        <taxon>Bacillati</taxon>
        <taxon>Bacillota</taxon>
        <taxon>Bacilli</taxon>
        <taxon>Bacillales</taxon>
        <taxon>Bacillaceae</taxon>
        <taxon>Cytobacillus</taxon>
    </lineage>
</organism>
<evidence type="ECO:0000313" key="2">
    <source>
        <dbReference type="EMBL" id="ASV67539.1"/>
    </source>
</evidence>
<gene>
    <name evidence="2" type="ORF">CKF48_09505</name>
</gene>
<feature type="transmembrane region" description="Helical" evidence="1">
    <location>
        <begin position="5"/>
        <end position="26"/>
    </location>
</feature>
<reference evidence="2 3" key="1">
    <citation type="submission" date="2017-08" db="EMBL/GenBank/DDBJ databases">
        <title>Complete Genome Sequence of Bacillus kochii Oregon-R-modENCODE STRAIN BDGP4, isolated from Drosophila melanogaster gut.</title>
        <authorList>
            <person name="Wan K.H."/>
            <person name="Yu C."/>
            <person name="Park S."/>
            <person name="Hammonds A.S."/>
            <person name="Booth B.W."/>
            <person name="Celniker S.E."/>
        </authorList>
    </citation>
    <scope>NUCLEOTIDE SEQUENCE [LARGE SCALE GENOMIC DNA]</scope>
    <source>
        <strain evidence="2 3">BDGP4</strain>
    </source>
</reference>
<feature type="transmembrane region" description="Helical" evidence="1">
    <location>
        <begin position="109"/>
        <end position="130"/>
    </location>
</feature>
<dbReference type="KEGG" id="bko:CKF48_09505"/>
<keyword evidence="3" id="KW-1185">Reference proteome</keyword>
<keyword evidence="1" id="KW-1133">Transmembrane helix</keyword>
<dbReference type="EMBL" id="CP022983">
    <property type="protein sequence ID" value="ASV67539.1"/>
    <property type="molecule type" value="Genomic_DNA"/>
</dbReference>
<keyword evidence="1" id="KW-0812">Transmembrane</keyword>
<dbReference type="Proteomes" id="UP000215137">
    <property type="component" value="Chromosome"/>
</dbReference>
<protein>
    <submittedName>
        <fullName evidence="2">Uncharacterized protein</fullName>
    </submittedName>
</protein>
<accession>A0A248THD7</accession>
<name>A0A248THD7_9BACI</name>
<feature type="transmembrane region" description="Helical" evidence="1">
    <location>
        <begin position="38"/>
        <end position="58"/>
    </location>
</feature>
<sequence length="135" mass="15491">MKRFLFYFVSTVVMGFIFYLGVKYQVRLHEELRNSFNLLPFLIFATIFPIAIGLLLRLPKLIIEIKEKKQWSFDWIKVAAIGIPSLYIAMIPILSLSTSFENLLFAKELIFLGDTTLTTTAGIVSGYVLFDSLKK</sequence>
<evidence type="ECO:0000313" key="3">
    <source>
        <dbReference type="Proteomes" id="UP000215137"/>
    </source>
</evidence>
<proteinExistence type="predicted"/>